<dbReference type="HOGENOM" id="CLU_1790473_0_0_1"/>
<proteinExistence type="predicted"/>
<sequence>MHQKYSPLTVNSFPSELDLHTKKVEIWIAGSDKQQHGHHELVKIQSIQSQPKVHKARVSIIRQTGVWSLAARRNVSCITAVGPPEPVKSDLIILSSFQRQYCTNHISRHVKKVVGRNRIKGKNEKTCSIALLKFLLMTGNSFSFE</sequence>
<name>F0WWA9_9STRA</name>
<dbReference type="AlphaFoldDB" id="F0WWA9"/>
<reference evidence="1" key="2">
    <citation type="submission" date="2011-02" db="EMBL/GenBank/DDBJ databases">
        <authorList>
            <person name="MacLean D."/>
        </authorList>
    </citation>
    <scope>NUCLEOTIDE SEQUENCE</scope>
</reference>
<accession>F0WWA9</accession>
<evidence type="ECO:0000313" key="1">
    <source>
        <dbReference type="EMBL" id="CCA25729.1"/>
    </source>
</evidence>
<reference evidence="1" key="1">
    <citation type="journal article" date="2011" name="PLoS Biol.">
        <title>Gene gain and loss during evolution of obligate parasitism in the white rust pathogen of Arabidopsis thaliana.</title>
        <authorList>
            <person name="Kemen E."/>
            <person name="Gardiner A."/>
            <person name="Schultz-Larsen T."/>
            <person name="Kemen A.C."/>
            <person name="Balmuth A.L."/>
            <person name="Robert-Seilaniantz A."/>
            <person name="Bailey K."/>
            <person name="Holub E."/>
            <person name="Studholme D.J."/>
            <person name="Maclean D."/>
            <person name="Jones J.D."/>
        </authorList>
    </citation>
    <scope>NUCLEOTIDE SEQUENCE</scope>
</reference>
<organism evidence="1">
    <name type="scientific">Albugo laibachii Nc14</name>
    <dbReference type="NCBI Taxonomy" id="890382"/>
    <lineage>
        <taxon>Eukaryota</taxon>
        <taxon>Sar</taxon>
        <taxon>Stramenopiles</taxon>
        <taxon>Oomycota</taxon>
        <taxon>Peronosporomycetes</taxon>
        <taxon>Albuginales</taxon>
        <taxon>Albuginaceae</taxon>
        <taxon>Albugo</taxon>
    </lineage>
</organism>
<gene>
    <name evidence="1" type="primary">AlNc14C317G10544</name>
    <name evidence="1" type="ORF">ALNC14_118730</name>
</gene>
<protein>
    <submittedName>
        <fullName evidence="1">AlNc14C317G10544 protein</fullName>
    </submittedName>
</protein>
<dbReference type="EMBL" id="FR824362">
    <property type="protein sequence ID" value="CCA25729.1"/>
    <property type="molecule type" value="Genomic_DNA"/>
</dbReference>